<proteinExistence type="predicted"/>
<feature type="transmembrane region" description="Helical" evidence="2">
    <location>
        <begin position="25"/>
        <end position="47"/>
    </location>
</feature>
<dbReference type="AlphaFoldDB" id="H5UQ68"/>
<accession>H5UQ68</accession>
<feature type="transmembrane region" description="Helical" evidence="2">
    <location>
        <begin position="67"/>
        <end position="86"/>
    </location>
</feature>
<evidence type="ECO:0000256" key="1">
    <source>
        <dbReference type="SAM" id="MobiDB-lite"/>
    </source>
</evidence>
<evidence type="ECO:0000256" key="2">
    <source>
        <dbReference type="SAM" id="Phobius"/>
    </source>
</evidence>
<protein>
    <submittedName>
        <fullName evidence="3">Uncharacterized protein</fullName>
    </submittedName>
</protein>
<dbReference type="OrthoDB" id="4794414at2"/>
<feature type="transmembrane region" description="Helical" evidence="2">
    <location>
        <begin position="93"/>
        <end position="114"/>
    </location>
</feature>
<dbReference type="InterPro" id="IPR019051">
    <property type="entry name" value="Trp_biosyn_TM_oprn/chp"/>
</dbReference>
<evidence type="ECO:0000313" key="4">
    <source>
        <dbReference type="Proteomes" id="UP000004367"/>
    </source>
</evidence>
<gene>
    <name evidence="3" type="ORF">MOPEL_029_01560</name>
</gene>
<keyword evidence="4" id="KW-1185">Reference proteome</keyword>
<comment type="caution">
    <text evidence="3">The sequence shown here is derived from an EMBL/GenBank/DDBJ whole genome shotgun (WGS) entry which is preliminary data.</text>
</comment>
<feature type="transmembrane region" description="Helical" evidence="2">
    <location>
        <begin position="134"/>
        <end position="157"/>
    </location>
</feature>
<dbReference type="Proteomes" id="UP000004367">
    <property type="component" value="Unassembled WGS sequence"/>
</dbReference>
<dbReference type="EMBL" id="BAFE01000027">
    <property type="protein sequence ID" value="GAB47873.1"/>
    <property type="molecule type" value="Genomic_DNA"/>
</dbReference>
<organism evidence="3 4">
    <name type="scientific">Mobilicoccus pelagius NBRC 104925</name>
    <dbReference type="NCBI Taxonomy" id="1089455"/>
    <lineage>
        <taxon>Bacteria</taxon>
        <taxon>Bacillati</taxon>
        <taxon>Actinomycetota</taxon>
        <taxon>Actinomycetes</taxon>
        <taxon>Micrococcales</taxon>
        <taxon>Dermatophilaceae</taxon>
        <taxon>Mobilicoccus</taxon>
    </lineage>
</organism>
<keyword evidence="2" id="KW-1133">Transmembrane helix</keyword>
<name>H5UQ68_9MICO</name>
<dbReference type="STRING" id="1089455.MOPEL_029_01560"/>
<dbReference type="Pfam" id="PF09534">
    <property type="entry name" value="Trp_oprn_chp"/>
    <property type="match status" value="1"/>
</dbReference>
<evidence type="ECO:0000313" key="3">
    <source>
        <dbReference type="EMBL" id="GAB47873.1"/>
    </source>
</evidence>
<sequence length="196" mass="19181">MSTAGTSGDGHVSQGWTACATRGRIVLLAAAGALLTLGATVPVWVTARLVDAAGTTSLPAAGAESSGIVMPVALAAAAGAFALTLVDGWLRRVVAAVVVACGIGIVLGCAAVLVDPMAAVAAPGVVPVSAVTGVAPWLALLGGLLVSAGGLLAFVTGGRWTPRPARRADGTAGRRPSREAPVLSDWDALSEGDDPT</sequence>
<reference evidence="3 4" key="1">
    <citation type="submission" date="2012-02" db="EMBL/GenBank/DDBJ databases">
        <title>Whole genome shotgun sequence of Mobilicoccus pelagius NBRC 104925.</title>
        <authorList>
            <person name="Yoshida Y."/>
            <person name="Hosoyama A."/>
            <person name="Tsuchikane K."/>
            <person name="Katsumata H."/>
            <person name="Yamazaki S."/>
            <person name="Fujita N."/>
        </authorList>
    </citation>
    <scope>NUCLEOTIDE SEQUENCE [LARGE SCALE GENOMIC DNA]</scope>
    <source>
        <strain evidence="3 4">NBRC 104925</strain>
    </source>
</reference>
<keyword evidence="2" id="KW-0812">Transmembrane</keyword>
<feature type="region of interest" description="Disordered" evidence="1">
    <location>
        <begin position="165"/>
        <end position="196"/>
    </location>
</feature>
<keyword evidence="2" id="KW-0472">Membrane</keyword>
<dbReference type="RefSeq" id="WP_009481771.1">
    <property type="nucleotide sequence ID" value="NZ_BAFE01000027.1"/>
</dbReference>
<dbReference type="eggNOG" id="ENOG5033A40">
    <property type="taxonomic scope" value="Bacteria"/>
</dbReference>